<evidence type="ECO:0000313" key="1">
    <source>
        <dbReference type="EMBL" id="CUT99785.1"/>
    </source>
</evidence>
<protein>
    <submittedName>
        <fullName evidence="1">Erythrocyte membrane protein 1</fullName>
    </submittedName>
</protein>
<name>A0A0S4MND1_ECHMU</name>
<reference evidence="1" key="1">
    <citation type="journal article" date="2013" name="Nature">
        <title>The genomes of four tapeworm species reveal adaptations to parasitism.</title>
        <authorList>
            <person name="Tsai I.J."/>
            <person name="Zarowiecki M."/>
            <person name="Holroyd N."/>
            <person name="Garciarrubio A."/>
            <person name="Sanchez-Flores A."/>
            <person name="Brooks K.L."/>
            <person name="Tracey A."/>
            <person name="Bobes R.J."/>
            <person name="Fragoso G."/>
            <person name="Sciutto E."/>
            <person name="Aslett M."/>
            <person name="Beasley H."/>
            <person name="Bennett H.M."/>
            <person name="Cai J."/>
            <person name="Camicia F."/>
            <person name="Clark R."/>
            <person name="Cucher M."/>
            <person name="De Silva N."/>
            <person name="Day T.A."/>
            <person name="Deplazes P."/>
            <person name="Estrada K."/>
            <person name="Fernandez C."/>
            <person name="Holland P.W."/>
            <person name="Hou J."/>
            <person name="Hu S."/>
            <person name="Huckvale T."/>
            <person name="Hung S.S."/>
            <person name="Kamenetzky L."/>
            <person name="Keane J.A."/>
            <person name="Kiss F."/>
            <person name="Koziol U."/>
            <person name="Lambert O."/>
            <person name="Liu K."/>
            <person name="Luo X."/>
            <person name="Luo Y."/>
            <person name="Macchiaroli N."/>
            <person name="Nichol S."/>
            <person name="Paps J."/>
            <person name="Parkinson J."/>
            <person name="Pouchkina-Stantcheva N."/>
            <person name="Riddiford N."/>
            <person name="Rosenzvit M."/>
            <person name="Salinas G."/>
            <person name="Wasmuth J.D."/>
            <person name="Zamanian M."/>
            <person name="Zheng Y."/>
            <person name="Cai X."/>
            <person name="Soberon X."/>
            <person name="Olson P.D."/>
            <person name="Laclette J.P."/>
            <person name="Brehm K."/>
            <person name="Berriman M."/>
            <person name="Garciarrubio A."/>
            <person name="Bobes R.J."/>
            <person name="Fragoso G."/>
            <person name="Sanchez-Flores A."/>
            <person name="Estrada K."/>
            <person name="Cevallos M.A."/>
            <person name="Morett E."/>
            <person name="Gonzalez V."/>
            <person name="Portillo T."/>
            <person name="Ochoa-Leyva A."/>
            <person name="Jose M.V."/>
            <person name="Sciutto E."/>
            <person name="Landa A."/>
            <person name="Jimenez L."/>
            <person name="Valdes V."/>
            <person name="Carrero J.C."/>
            <person name="Larralde C."/>
            <person name="Morales-Montor J."/>
            <person name="Limon-Lason J."/>
            <person name="Soberon X."/>
            <person name="Laclette J.P."/>
        </authorList>
    </citation>
    <scope>NUCLEOTIDE SEQUENCE [LARGE SCALE GENOMIC DNA]</scope>
</reference>
<accession>A0A0S4MND1</accession>
<sequence>MLTAIQRGLLSRKGRDTHQLAITISTAQRSFLIRWLKHFGRGDATLRNVCIGTRAGQSCSLLNDQLPTINVTSTGAYQYADIHLRWEEEIREDELI</sequence>
<organism evidence="1 2">
    <name type="scientific">Echinococcus multilocularis</name>
    <name type="common">Fox tapeworm</name>
    <dbReference type="NCBI Taxonomy" id="6211"/>
    <lineage>
        <taxon>Eukaryota</taxon>
        <taxon>Metazoa</taxon>
        <taxon>Spiralia</taxon>
        <taxon>Lophotrochozoa</taxon>
        <taxon>Platyhelminthes</taxon>
        <taxon>Cestoda</taxon>
        <taxon>Eucestoda</taxon>
        <taxon>Cyclophyllidea</taxon>
        <taxon>Taeniidae</taxon>
        <taxon>Echinococcus</taxon>
    </lineage>
</organism>
<evidence type="ECO:0000313" key="2">
    <source>
        <dbReference type="Proteomes" id="UP000017246"/>
    </source>
</evidence>
<dbReference type="AlphaFoldDB" id="A0A0S4MND1"/>
<dbReference type="EMBL" id="LN902848">
    <property type="protein sequence ID" value="CUT99785.1"/>
    <property type="molecule type" value="Genomic_DNA"/>
</dbReference>
<reference evidence="1" key="2">
    <citation type="submission" date="2015-11" db="EMBL/GenBank/DDBJ databases">
        <authorList>
            <person name="Zhang Y."/>
            <person name="Guo Z."/>
        </authorList>
    </citation>
    <scope>NUCLEOTIDE SEQUENCE</scope>
</reference>
<proteinExistence type="predicted"/>
<dbReference type="Proteomes" id="UP000017246">
    <property type="component" value="Unassembled WGS sequence"/>
</dbReference>
<keyword evidence="2" id="KW-1185">Reference proteome</keyword>